<dbReference type="EMBL" id="CP042905">
    <property type="protein sequence ID" value="QEE15091.1"/>
    <property type="molecule type" value="Genomic_DNA"/>
</dbReference>
<gene>
    <name evidence="2" type="ORF">DSAG12_00914</name>
</gene>
<dbReference type="KEGG" id="psyt:DSAG12_00914"/>
<reference evidence="2 3" key="1">
    <citation type="journal article" date="2020" name="Nature">
        <title>Isolation of an archaeon at the prokaryote-eukaryote interface.</title>
        <authorList>
            <person name="Imachi H."/>
            <person name="Nobu M.K."/>
            <person name="Nakahara N."/>
            <person name="Morono Y."/>
            <person name="Ogawara M."/>
            <person name="Takaki Y."/>
            <person name="Takano Y."/>
            <person name="Uematsu K."/>
            <person name="Ikuta T."/>
            <person name="Ito M."/>
            <person name="Matsui Y."/>
            <person name="Miyazaki M."/>
            <person name="Murata K."/>
            <person name="Saito Y."/>
            <person name="Sakai S."/>
            <person name="Song C."/>
            <person name="Tasumi E."/>
            <person name="Yamanaka Y."/>
            <person name="Yamaguchi T."/>
            <person name="Kamagata Y."/>
            <person name="Tamaki H."/>
            <person name="Takai K."/>
        </authorList>
    </citation>
    <scope>NUCLEOTIDE SEQUENCE [LARGE SCALE GENOMIC DNA]</scope>
    <source>
        <strain evidence="2 3">MK-D1</strain>
    </source>
</reference>
<evidence type="ECO:0000313" key="2">
    <source>
        <dbReference type="EMBL" id="QEE15091.1"/>
    </source>
</evidence>
<keyword evidence="3" id="KW-1185">Reference proteome</keyword>
<keyword evidence="1" id="KW-0812">Transmembrane</keyword>
<keyword evidence="1" id="KW-1133">Transmembrane helix</keyword>
<keyword evidence="1" id="KW-0472">Membrane</keyword>
<evidence type="ECO:0000313" key="3">
    <source>
        <dbReference type="Proteomes" id="UP000321408"/>
    </source>
</evidence>
<dbReference type="GeneID" id="41328912"/>
<protein>
    <submittedName>
        <fullName evidence="2">Uncharacterized protein</fullName>
    </submittedName>
</protein>
<dbReference type="AlphaFoldDB" id="A0A5B9D7T6"/>
<evidence type="ECO:0000256" key="1">
    <source>
        <dbReference type="SAM" id="Phobius"/>
    </source>
</evidence>
<name>A0A5B9D7T6_9ARCH</name>
<proteinExistence type="predicted"/>
<feature type="transmembrane region" description="Helical" evidence="1">
    <location>
        <begin position="93"/>
        <end position="115"/>
    </location>
</feature>
<dbReference type="Proteomes" id="UP000321408">
    <property type="component" value="Chromosome"/>
</dbReference>
<dbReference type="RefSeq" id="WP_147662015.1">
    <property type="nucleotide sequence ID" value="NZ_CP042905.2"/>
</dbReference>
<accession>A0A5B9D7T6</accession>
<organism evidence="2 3">
    <name type="scientific">Promethearchaeum syntrophicum</name>
    <dbReference type="NCBI Taxonomy" id="2594042"/>
    <lineage>
        <taxon>Archaea</taxon>
        <taxon>Promethearchaeati</taxon>
        <taxon>Promethearchaeota</taxon>
        <taxon>Promethearchaeia</taxon>
        <taxon>Promethearchaeales</taxon>
        <taxon>Promethearchaeaceae</taxon>
        <taxon>Promethearchaeum</taxon>
    </lineage>
</organism>
<sequence length="121" mass="13814">MEWDSIDQLRLNDELGTITIELITAIAALSVIIIIIYLKIHYPKLTRKGFNEMIIGFGVFAAHFIFDLLDTWVTKKINGETALAYSVFDMLDAIFAFIGLFIIGFAFYRIALYGIKIWEGK</sequence>
<feature type="transmembrane region" description="Helical" evidence="1">
    <location>
        <begin position="50"/>
        <end position="73"/>
    </location>
</feature>
<feature type="transmembrane region" description="Helical" evidence="1">
    <location>
        <begin position="15"/>
        <end position="38"/>
    </location>
</feature>
<reference evidence="2 3" key="2">
    <citation type="journal article" date="2024" name="Int. J. Syst. Evol. Microbiol.">
        <title>Promethearchaeum syntrophicum gen. nov., sp. nov., an anaerobic, obligately syntrophic archaeon, the first isolate of the lineage 'Asgard' archaea, and proposal of the new archaeal phylum Promethearchaeota phyl. nov. and kingdom Promethearchaeati regn. nov.</title>
        <authorList>
            <person name="Imachi H."/>
            <person name="Nobu M.K."/>
            <person name="Kato S."/>
            <person name="Takaki Y."/>
            <person name="Miyazaki M."/>
            <person name="Miyata M."/>
            <person name="Ogawara M."/>
            <person name="Saito Y."/>
            <person name="Sakai S."/>
            <person name="Tahara Y.O."/>
            <person name="Takano Y."/>
            <person name="Tasumi E."/>
            <person name="Uematsu K."/>
            <person name="Yoshimura T."/>
            <person name="Itoh T."/>
            <person name="Ohkuma M."/>
            <person name="Takai K."/>
        </authorList>
    </citation>
    <scope>NUCLEOTIDE SEQUENCE [LARGE SCALE GENOMIC DNA]</scope>
    <source>
        <strain evidence="2 3">MK-D1</strain>
    </source>
</reference>